<accession>A0A5M6ZMW7</accession>
<feature type="chain" id="PRO_5024393117" evidence="2">
    <location>
        <begin position="21"/>
        <end position="326"/>
    </location>
</feature>
<proteinExistence type="predicted"/>
<keyword evidence="2" id="KW-0732">Signal</keyword>
<evidence type="ECO:0000313" key="4">
    <source>
        <dbReference type="Proteomes" id="UP000325122"/>
    </source>
</evidence>
<evidence type="ECO:0000313" key="3">
    <source>
        <dbReference type="EMBL" id="KAA5804934.1"/>
    </source>
</evidence>
<dbReference type="RefSeq" id="WP_150021965.1">
    <property type="nucleotide sequence ID" value="NZ_VWOJ01000001.1"/>
</dbReference>
<protein>
    <submittedName>
        <fullName evidence="3">DUF1036 domain-containing protein</fullName>
    </submittedName>
</protein>
<keyword evidence="4" id="KW-1185">Reference proteome</keyword>
<dbReference type="Pfam" id="PF06282">
    <property type="entry name" value="DUF1036"/>
    <property type="match status" value="2"/>
</dbReference>
<evidence type="ECO:0000256" key="1">
    <source>
        <dbReference type="SAM" id="MobiDB-lite"/>
    </source>
</evidence>
<dbReference type="InterPro" id="IPR009380">
    <property type="entry name" value="DUF1036"/>
</dbReference>
<dbReference type="EMBL" id="VWOJ01000001">
    <property type="protein sequence ID" value="KAA5804934.1"/>
    <property type="molecule type" value="Genomic_DNA"/>
</dbReference>
<evidence type="ECO:0000256" key="2">
    <source>
        <dbReference type="SAM" id="SignalP"/>
    </source>
</evidence>
<reference evidence="3 4" key="1">
    <citation type="submission" date="2019-09" db="EMBL/GenBank/DDBJ databases">
        <authorList>
            <person name="Kevbrin V."/>
            <person name="Grouzdev D.S."/>
        </authorList>
    </citation>
    <scope>NUCLEOTIDE SEQUENCE [LARGE SCALE GENOMIC DNA]</scope>
    <source>
        <strain evidence="3 4">G-192</strain>
    </source>
</reference>
<feature type="region of interest" description="Disordered" evidence="1">
    <location>
        <begin position="303"/>
        <end position="326"/>
    </location>
</feature>
<feature type="signal peptide" evidence="2">
    <location>
        <begin position="1"/>
        <end position="20"/>
    </location>
</feature>
<gene>
    <name evidence="3" type="ORF">F1654_02765</name>
</gene>
<sequence>MRRALAVLALAGALAAPAAAGEVCNETSFMVDVAKAWRTGAGLSVEGWTRIAPGACASIGPGAESDQFLYARSTPAYPGGVREWRGGLDVCVDETDFAFEGVADCAALGLQSRQFRRLNEAERSRAVLVELDDFGERAEEAGLQRLLQANGYDIRLIDGFAGRRTRRQISAFEADAGQTFGDDKPALIEALHALALERNNRTGLRVCNDESAPMAAAFARRQDGAVQVRGWWRIEPGACARLISERLDADGTYIHVRLLDPRSERLLSGVSQQFCIAPGRFSNDNPERCDRLGFQLAGFRPVPAPDPETGGVTVRLSGPDFEEADA</sequence>
<organism evidence="3 4">
    <name type="scientific">Alkalicaulis satelles</name>
    <dbReference type="NCBI Taxonomy" id="2609175"/>
    <lineage>
        <taxon>Bacteria</taxon>
        <taxon>Pseudomonadati</taxon>
        <taxon>Pseudomonadota</taxon>
        <taxon>Alphaproteobacteria</taxon>
        <taxon>Maricaulales</taxon>
        <taxon>Maricaulaceae</taxon>
        <taxon>Alkalicaulis</taxon>
    </lineage>
</organism>
<name>A0A5M6ZMW7_9PROT</name>
<dbReference type="Proteomes" id="UP000325122">
    <property type="component" value="Unassembled WGS sequence"/>
</dbReference>
<dbReference type="AlphaFoldDB" id="A0A5M6ZMW7"/>
<comment type="caution">
    <text evidence="3">The sequence shown here is derived from an EMBL/GenBank/DDBJ whole genome shotgun (WGS) entry which is preliminary data.</text>
</comment>